<proteinExistence type="predicted"/>
<accession>A0A645JHG6</accession>
<dbReference type="AlphaFoldDB" id="A0A645JHG6"/>
<comment type="caution">
    <text evidence="1">The sequence shown here is derived from an EMBL/GenBank/DDBJ whole genome shotgun (WGS) entry which is preliminary data.</text>
</comment>
<reference evidence="1" key="1">
    <citation type="submission" date="2019-08" db="EMBL/GenBank/DDBJ databases">
        <authorList>
            <person name="Kucharzyk K."/>
            <person name="Murdoch R.W."/>
            <person name="Higgins S."/>
            <person name="Loffler F."/>
        </authorList>
    </citation>
    <scope>NUCLEOTIDE SEQUENCE</scope>
</reference>
<name>A0A645JHG6_9ZZZZ</name>
<gene>
    <name evidence="1" type="ORF">SDC9_210540</name>
</gene>
<sequence>MALERTGGRKLAEAVTNHIFGHEHRRESFSVMHIEGVSYEVGNDHGTAGPGLDRPLVVTRASRFHLLPEVSVDERAFLERTCHSLPLSAYDDAARSWKSCACCYEYGNP</sequence>
<dbReference type="EMBL" id="VSSQ01141332">
    <property type="protein sequence ID" value="MPN62787.1"/>
    <property type="molecule type" value="Genomic_DNA"/>
</dbReference>
<protein>
    <submittedName>
        <fullName evidence="1">Uncharacterized protein</fullName>
    </submittedName>
</protein>
<evidence type="ECO:0000313" key="1">
    <source>
        <dbReference type="EMBL" id="MPN62787.1"/>
    </source>
</evidence>
<organism evidence="1">
    <name type="scientific">bioreactor metagenome</name>
    <dbReference type="NCBI Taxonomy" id="1076179"/>
    <lineage>
        <taxon>unclassified sequences</taxon>
        <taxon>metagenomes</taxon>
        <taxon>ecological metagenomes</taxon>
    </lineage>
</organism>